<dbReference type="KEGG" id="afr:AFE_2164"/>
<keyword evidence="2" id="KW-1185">Reference proteome</keyword>
<dbReference type="AlphaFoldDB" id="B7J5F2"/>
<dbReference type="EMBL" id="CP001219">
    <property type="protein sequence ID" value="ACK77955.1"/>
    <property type="molecule type" value="Genomic_DNA"/>
</dbReference>
<evidence type="ECO:0000313" key="2">
    <source>
        <dbReference type="Proteomes" id="UP000001362"/>
    </source>
</evidence>
<accession>B7J5F2</accession>
<protein>
    <submittedName>
        <fullName evidence="1">Uncharacterized protein</fullName>
    </submittedName>
</protein>
<proteinExistence type="predicted"/>
<dbReference type="Proteomes" id="UP000001362">
    <property type="component" value="Chromosome"/>
</dbReference>
<reference evidence="1 2" key="1">
    <citation type="journal article" date="2008" name="BMC Genomics">
        <title>Acidithiobacillus ferrooxidans metabolism: from genome sequence to industrial applications.</title>
        <authorList>
            <person name="Valdes J."/>
            <person name="Pedroso I."/>
            <person name="Quatrini R."/>
            <person name="Dodson R.J."/>
            <person name="Tettelin H."/>
            <person name="Blake R.II."/>
            <person name="Eisen J.A."/>
            <person name="Holmes D.S."/>
        </authorList>
    </citation>
    <scope>NUCLEOTIDE SEQUENCE [LARGE SCALE GENOMIC DNA]</scope>
    <source>
        <strain evidence="2">ATCC 23270 / DSM 14882 / CIP 104768 / NCIMB 8455</strain>
    </source>
</reference>
<gene>
    <name evidence="1" type="ordered locus">AFE_2164</name>
</gene>
<dbReference type="HOGENOM" id="CLU_2893580_0_0_6"/>
<sequence length="62" mass="7177">MFPLEMSNGCWEKNIFGIGCCQRAYPVSGWFPQLLSMLNRRFPEHRCSALNVFLGDNRISTH</sequence>
<evidence type="ECO:0000313" key="1">
    <source>
        <dbReference type="EMBL" id="ACK77955.1"/>
    </source>
</evidence>
<organism evidence="1 2">
    <name type="scientific">Acidithiobacillus ferrooxidans (strain ATCC 23270 / DSM 14882 / CIP 104768 / NCIMB 8455)</name>
    <name type="common">Ferrobacillus ferrooxidans (strain ATCC 23270)</name>
    <dbReference type="NCBI Taxonomy" id="243159"/>
    <lineage>
        <taxon>Bacteria</taxon>
        <taxon>Pseudomonadati</taxon>
        <taxon>Pseudomonadota</taxon>
        <taxon>Acidithiobacillia</taxon>
        <taxon>Acidithiobacillales</taxon>
        <taxon>Acidithiobacillaceae</taxon>
        <taxon>Acidithiobacillus</taxon>
    </lineage>
</organism>
<name>B7J5F2_ACIF2</name>
<dbReference type="PaxDb" id="243159-AFE_2164"/>